<evidence type="ECO:0000256" key="2">
    <source>
        <dbReference type="ARBA" id="ARBA00009190"/>
    </source>
</evidence>
<evidence type="ECO:0000256" key="4">
    <source>
        <dbReference type="ARBA" id="ARBA00022989"/>
    </source>
</evidence>
<dbReference type="EMBL" id="LQQO01000038">
    <property type="protein sequence ID" value="KZE11127.1"/>
    <property type="molecule type" value="Genomic_DNA"/>
</dbReference>
<feature type="transmembrane region" description="Helical" evidence="6">
    <location>
        <begin position="162"/>
        <end position="183"/>
    </location>
</feature>
<evidence type="ECO:0000313" key="8">
    <source>
        <dbReference type="Proteomes" id="UP000076609"/>
    </source>
</evidence>
<accession>A0ABR5YAP2</accession>
<evidence type="ECO:0000256" key="6">
    <source>
        <dbReference type="RuleBase" id="RU365102"/>
    </source>
</evidence>
<evidence type="ECO:0000256" key="1">
    <source>
        <dbReference type="ARBA" id="ARBA00004141"/>
    </source>
</evidence>
<keyword evidence="4 6" id="KW-1133">Transmembrane helix</keyword>
<reference evidence="8" key="1">
    <citation type="submission" date="2016-01" db="EMBL/GenBank/DDBJ databases">
        <title>Draft genome of Chromobacterium sp. F49.</title>
        <authorList>
            <person name="Hong K.W."/>
        </authorList>
    </citation>
    <scope>NUCLEOTIDE SEQUENCE [LARGE SCALE GENOMIC DNA]</scope>
    <source>
        <strain evidence="8">CN3</strain>
    </source>
</reference>
<sequence>MDPLVPALVAVLLAGVGDRPALLSAILADRHGSAATTAGLVAQAIGFALAAVGGMLVAPYLTPNARSLLLALALLSAGGAALFPARIKDRLDHWRLPGWLTGFLGIGILALGDRAQFLVFALVARTPDPVAGTIGATLATIALCSAAATLGERGWQQLPFRVIRPVVAGLLLLSGAIIGLGALRLL</sequence>
<gene>
    <name evidence="7" type="ORF">AVT10_17235</name>
</gene>
<dbReference type="Proteomes" id="UP000076609">
    <property type="component" value="Unassembled WGS sequence"/>
</dbReference>
<comment type="subcellular location">
    <subcellularLocation>
        <location evidence="1 6">Membrane</location>
        <topology evidence="1 6">Multi-pass membrane protein</topology>
    </subcellularLocation>
</comment>
<comment type="similarity">
    <text evidence="2 6">Belongs to the GDT1 family.</text>
</comment>
<feature type="transmembrane region" description="Helical" evidence="6">
    <location>
        <begin position="40"/>
        <end position="61"/>
    </location>
</feature>
<keyword evidence="3 6" id="KW-0812">Transmembrane</keyword>
<evidence type="ECO:0000313" key="7">
    <source>
        <dbReference type="EMBL" id="KZE11127.1"/>
    </source>
</evidence>
<dbReference type="InterPro" id="IPR001727">
    <property type="entry name" value="GDT1-like"/>
</dbReference>
<evidence type="ECO:0000256" key="3">
    <source>
        <dbReference type="ARBA" id="ARBA00022692"/>
    </source>
</evidence>
<feature type="transmembrane region" description="Helical" evidence="6">
    <location>
        <begin position="68"/>
        <end position="87"/>
    </location>
</feature>
<feature type="transmembrane region" description="Helical" evidence="6">
    <location>
        <begin position="130"/>
        <end position="150"/>
    </location>
</feature>
<dbReference type="RefSeq" id="WP_066692962.1">
    <property type="nucleotide sequence ID" value="NZ_CP117025.1"/>
</dbReference>
<keyword evidence="8" id="KW-1185">Reference proteome</keyword>
<keyword evidence="5 6" id="KW-0472">Membrane</keyword>
<feature type="transmembrane region" description="Helical" evidence="6">
    <location>
        <begin position="99"/>
        <end position="123"/>
    </location>
</feature>
<comment type="caution">
    <text evidence="7">The sequence shown here is derived from an EMBL/GenBank/DDBJ whole genome shotgun (WGS) entry which is preliminary data.</text>
</comment>
<name>A0ABR5YAP2_9SPHN</name>
<organism evidence="7 8">
    <name type="scientific">Sphingomonas hankookensis</name>
    <dbReference type="NCBI Taxonomy" id="563996"/>
    <lineage>
        <taxon>Bacteria</taxon>
        <taxon>Pseudomonadati</taxon>
        <taxon>Pseudomonadota</taxon>
        <taxon>Alphaproteobacteria</taxon>
        <taxon>Sphingomonadales</taxon>
        <taxon>Sphingomonadaceae</taxon>
        <taxon>Sphingomonas</taxon>
    </lineage>
</organism>
<proteinExistence type="inferred from homology"/>
<dbReference type="Pfam" id="PF01169">
    <property type="entry name" value="GDT1"/>
    <property type="match status" value="1"/>
</dbReference>
<protein>
    <recommendedName>
        <fullName evidence="6">GDT1 family protein</fullName>
    </recommendedName>
</protein>
<evidence type="ECO:0000256" key="5">
    <source>
        <dbReference type="ARBA" id="ARBA00023136"/>
    </source>
</evidence>